<comment type="caution">
    <text evidence="1">The sequence shown here is derived from an EMBL/GenBank/DDBJ whole genome shotgun (WGS) entry which is preliminary data.</text>
</comment>
<keyword evidence="2" id="KW-1185">Reference proteome</keyword>
<evidence type="ECO:0008006" key="3">
    <source>
        <dbReference type="Google" id="ProtNLM"/>
    </source>
</evidence>
<dbReference type="Pfam" id="PF06821">
    <property type="entry name" value="Ser_hydrolase"/>
    <property type="match status" value="1"/>
</dbReference>
<accession>A0A231UY40</accession>
<organism evidence="1 2">
    <name type="scientific">Notoacmeibacter marinus</name>
    <dbReference type="NCBI Taxonomy" id="1876515"/>
    <lineage>
        <taxon>Bacteria</taxon>
        <taxon>Pseudomonadati</taxon>
        <taxon>Pseudomonadota</taxon>
        <taxon>Alphaproteobacteria</taxon>
        <taxon>Hyphomicrobiales</taxon>
        <taxon>Notoacmeibacteraceae</taxon>
        <taxon>Notoacmeibacter</taxon>
    </lineage>
</organism>
<name>A0A231UY40_9HYPH</name>
<dbReference type="Proteomes" id="UP000215405">
    <property type="component" value="Unassembled WGS sequence"/>
</dbReference>
<dbReference type="InterPro" id="IPR010662">
    <property type="entry name" value="RBBP9/YdeN"/>
</dbReference>
<gene>
    <name evidence="1" type="ORF">B7H23_08925</name>
</gene>
<sequence>MKAKSATILFLPDEGRTGDGHWLKRWQAKLSTGKIVPVDTSDPSADSWLSMLSSTVEETDGPLVLVGHGLGAGAAALAAPNLPDHVRGAFLVAPPALAEDAGEDPTLFGPYRRDPFPFPSIVVASRNDPLCPYETIEDLAGAWGSLLIDGGEIGRIDEESGHGPWPEGSLTFARFIARLPD</sequence>
<proteinExistence type="predicted"/>
<reference evidence="2" key="1">
    <citation type="journal article" date="2017" name="Int. J. Syst. Evol. Microbiol.">
        <title>Notoacmeibacter marinus gen. nov., sp. nov., isolated from the gut of a limpet and proposal of Notoacmeibacteraceae fam. nov. in the order Rhizobiales of the class Alphaproteobacteria.</title>
        <authorList>
            <person name="Huang Z."/>
            <person name="Guo F."/>
            <person name="Lai Q."/>
        </authorList>
    </citation>
    <scope>NUCLEOTIDE SEQUENCE [LARGE SCALE GENOMIC DNA]</scope>
    <source>
        <strain evidence="2">XMTR2A4</strain>
    </source>
</reference>
<dbReference type="GO" id="GO:0016787">
    <property type="term" value="F:hydrolase activity"/>
    <property type="evidence" value="ECO:0007669"/>
    <property type="project" value="InterPro"/>
</dbReference>
<dbReference type="AlphaFoldDB" id="A0A231UY40"/>
<evidence type="ECO:0000313" key="2">
    <source>
        <dbReference type="Proteomes" id="UP000215405"/>
    </source>
</evidence>
<dbReference type="InterPro" id="IPR029058">
    <property type="entry name" value="AB_hydrolase_fold"/>
</dbReference>
<evidence type="ECO:0000313" key="1">
    <source>
        <dbReference type="EMBL" id="OXT00869.1"/>
    </source>
</evidence>
<dbReference type="Gene3D" id="3.40.50.1820">
    <property type="entry name" value="alpha/beta hydrolase"/>
    <property type="match status" value="1"/>
</dbReference>
<dbReference type="EMBL" id="NBYO01000002">
    <property type="protein sequence ID" value="OXT00869.1"/>
    <property type="molecule type" value="Genomic_DNA"/>
</dbReference>
<dbReference type="SUPFAM" id="SSF53474">
    <property type="entry name" value="alpha/beta-Hydrolases"/>
    <property type="match status" value="1"/>
</dbReference>
<protein>
    <recommendedName>
        <fullName evidence="3">Alpha/beta hydrolase</fullName>
    </recommendedName>
</protein>